<keyword evidence="3" id="KW-0378">Hydrolase</keyword>
<dbReference type="EMBL" id="BLLK01000047">
    <property type="protein sequence ID" value="GFH54693.1"/>
    <property type="molecule type" value="Genomic_DNA"/>
</dbReference>
<dbReference type="GO" id="GO:0006508">
    <property type="term" value="P:proteolysis"/>
    <property type="evidence" value="ECO:0007669"/>
    <property type="project" value="InterPro"/>
</dbReference>
<feature type="region of interest" description="Disordered" evidence="5">
    <location>
        <begin position="1"/>
        <end position="101"/>
    </location>
</feature>
<dbReference type="Pfam" id="PF03568">
    <property type="entry name" value="Separin_C"/>
    <property type="match status" value="1"/>
</dbReference>
<gene>
    <name evidence="7" type="ORF">CTEN210_11169</name>
</gene>
<comment type="caution">
    <text evidence="7">The sequence shown here is derived from an EMBL/GenBank/DDBJ whole genome shotgun (WGS) entry which is preliminary data.</text>
</comment>
<keyword evidence="4" id="KW-0159">Chromosome partition</keyword>
<evidence type="ECO:0000256" key="4">
    <source>
        <dbReference type="ARBA" id="ARBA00022829"/>
    </source>
</evidence>
<protein>
    <recommendedName>
        <fullName evidence="2">separase</fullName>
        <ecNumber evidence="2">3.4.22.49</ecNumber>
    </recommendedName>
</protein>
<evidence type="ECO:0000256" key="3">
    <source>
        <dbReference type="ARBA" id="ARBA00022801"/>
    </source>
</evidence>
<keyword evidence="8" id="KW-1185">Reference proteome</keyword>
<feature type="compositionally biased region" description="Polar residues" evidence="5">
    <location>
        <begin position="42"/>
        <end position="51"/>
    </location>
</feature>
<dbReference type="GO" id="GO:0072686">
    <property type="term" value="C:mitotic spindle"/>
    <property type="evidence" value="ECO:0007669"/>
    <property type="project" value="TreeGrafter"/>
</dbReference>
<reference evidence="7 8" key="1">
    <citation type="journal article" date="2021" name="Sci. Rep.">
        <title>The genome of the diatom Chaetoceros tenuissimus carries an ancient integrated fragment of an extant virus.</title>
        <authorList>
            <person name="Hongo Y."/>
            <person name="Kimura K."/>
            <person name="Takaki Y."/>
            <person name="Yoshida Y."/>
            <person name="Baba S."/>
            <person name="Kobayashi G."/>
            <person name="Nagasaki K."/>
            <person name="Hano T."/>
            <person name="Tomaru Y."/>
        </authorList>
    </citation>
    <scope>NUCLEOTIDE SEQUENCE [LARGE SCALE GENOMIC DNA]</scope>
    <source>
        <strain evidence="7 8">NIES-3715</strain>
    </source>
</reference>
<evidence type="ECO:0000259" key="6">
    <source>
        <dbReference type="PROSITE" id="PS51700"/>
    </source>
</evidence>
<proteinExistence type="predicted"/>
<dbReference type="Proteomes" id="UP001054902">
    <property type="component" value="Unassembled WGS sequence"/>
</dbReference>
<dbReference type="PROSITE" id="PS51700">
    <property type="entry name" value="SEPARIN"/>
    <property type="match status" value="1"/>
</dbReference>
<dbReference type="PANTHER" id="PTHR12792:SF0">
    <property type="entry name" value="SEPARIN"/>
    <property type="match status" value="1"/>
</dbReference>
<name>A0AAD3H994_9STRA</name>
<dbReference type="InterPro" id="IPR030397">
    <property type="entry name" value="SEPARIN_core_dom"/>
</dbReference>
<dbReference type="EC" id="3.4.22.49" evidence="2"/>
<evidence type="ECO:0000256" key="1">
    <source>
        <dbReference type="ARBA" id="ARBA00000451"/>
    </source>
</evidence>
<organism evidence="7 8">
    <name type="scientific">Chaetoceros tenuissimus</name>
    <dbReference type="NCBI Taxonomy" id="426638"/>
    <lineage>
        <taxon>Eukaryota</taxon>
        <taxon>Sar</taxon>
        <taxon>Stramenopiles</taxon>
        <taxon>Ochrophyta</taxon>
        <taxon>Bacillariophyta</taxon>
        <taxon>Coscinodiscophyceae</taxon>
        <taxon>Chaetocerotophycidae</taxon>
        <taxon>Chaetocerotales</taxon>
        <taxon>Chaetocerotaceae</taxon>
        <taxon>Chaetoceros</taxon>
    </lineage>
</organism>
<evidence type="ECO:0000313" key="7">
    <source>
        <dbReference type="EMBL" id="GFH54693.1"/>
    </source>
</evidence>
<dbReference type="GO" id="GO:0051307">
    <property type="term" value="P:meiotic chromosome separation"/>
    <property type="evidence" value="ECO:0007669"/>
    <property type="project" value="TreeGrafter"/>
</dbReference>
<dbReference type="GO" id="GO:0005634">
    <property type="term" value="C:nucleus"/>
    <property type="evidence" value="ECO:0007669"/>
    <property type="project" value="InterPro"/>
</dbReference>
<evidence type="ECO:0000256" key="2">
    <source>
        <dbReference type="ARBA" id="ARBA00012489"/>
    </source>
</evidence>
<evidence type="ECO:0000256" key="5">
    <source>
        <dbReference type="SAM" id="MobiDB-lite"/>
    </source>
</evidence>
<accession>A0AAD3H994</accession>
<dbReference type="GO" id="GO:0004197">
    <property type="term" value="F:cysteine-type endopeptidase activity"/>
    <property type="evidence" value="ECO:0007669"/>
    <property type="project" value="InterPro"/>
</dbReference>
<dbReference type="InterPro" id="IPR005314">
    <property type="entry name" value="Peptidase_C50"/>
</dbReference>
<feature type="domain" description="Peptidase C50" evidence="6">
    <location>
        <begin position="2093"/>
        <end position="2201"/>
    </location>
</feature>
<sequence>MSSRTSGFVKTPAPRSRRRKKLPNAAVSNISSSSGSDDENSHPNQSMNQRSSNDDDFIKDDIDWVSSKTPKRNESVFSSSSRSNKETTKQSVAMSGRKRNRVKKTLQQDENYYDEALTKNLKETQRPTTHELKEVARSKRTEELEKTKTKVLPSSLNLLSLSFKTSLAKDNQFLQKNVSKNASIFIESKSLVQTIEHASTSYPNAPTNGLLLLEERKSEIINTARKCIKTAAAMKSQAKNDSETTLYAVTLLKVAIHCIRSVSTLLTKSLQQGQLEKMNVKDQERIAVVVKLLYHIICTSDGLLQQNEVMRQSSCLSTSKEFISCFSSNEWNELLMDSVLVSINTYQILGRFLSLILPKDRYQIDASAVGMMCPIPCIGSTSRKERSIAQASFQIGDLNIEQLDKIASQSVQTVSNIFNCLCQISCLILIQRDIDSDDDELISYFHAFLEQVFHVEQYRDNDKTALTNFVECYTNFVLQVAMPWILAPLEEIGLKKEDEDTVKCALGQVSKVAKSIIELVSWLEKLPCSSIGSECSNSIKIVHETSLYLQKDYVEVLLLRFRDAESISCGISNHQILFGKIEGIQKYFSKACLSAIRATSSYLKSKKSRQMIVTCFHLDIGKILDSLMYKRTSIVPAYFEYVICRALHLSLNTEYLRNWKKSENGCSTSCVFSCFPFPFQHQIDSCNNSAVHISIIKVFFLSLAAKTSLIPIQKEVTDSIINDFTKVIRCHEKNTRSIQLAYNTLSKLKLQSLAGELVKLQDYSSYEKWLASYTIAKVLGDCYAPLNHNMMNQNMGEEARFLSLSIDSGLRACQLLEELHFYTSEEVNRAHHTNQCCIPLSDRLMNFVKGLVLDGTASVLKKVGNGVARSISNIAKRRAANNLTAESFHPFFLSLEIFVATGDENLPTRFHQVSSLLQSQGKIREAFVLLCYSISSVISLTDDDMSCSCYGDILLFPEEFINGTLASDVYFERRMITENLSQSIERLCQLFVSILADIKIEEENADIAFPTLTLSVQLTSCTSIHIPQLMRYLMHSLRFLHVDHDESNLELSKLAVLIHFLRKLSSTLLKNKIFERNESAALTLATCIRICLEEALELTQASSDSKCFTMLALVGVITASILNCLPTSCLREGHYTPRDCIQLAIDSLGERNDEILSPRNIIGQVALQSLCCEDDASLVQYLNDTLDAIVETKDILRIFQEEKVFCNALLGIVFKRVRMFELSSESYETLEYISLLKRIVDLQVYRNVDFALFVRSFLTKGEVIQARSPELTLNELESKLNSLQSLIEEMSEVQNEETIDSLLIQIATLTALFEDSSIFLGIDSREVIEMSKLLLDYHERLNKYVVSNHEGAKDTQVLPLLFTRWSAACSFAQYSAHLQIGNIGSASYFLRRYYETIKNALRAIKGFKKIQLFTKTIHGTSFIPFCFCFYNYEELLEQKMVLALAVFANIFALAGDSRRAKQYAVAVAEKLNFIKSPDDAHLELLKCIVKPRLDGAIIEQEILNRVHGVVSLCIPLPNYELAVQNEIHFSSLEKIPLDVKQDWGRELLRYFTTIMMRIGTLNGENIHKLEQRMAQQLGRMSPLDTSIDLIESDEWSEIQKCNEALRGEFFFKSSASICSAVLNLWKSLRYSKSEDRKESSFYILETLSANIYATNACRAESLYLLALEYLSCGRNAGELQELWCNNVELDSGGFQRRFPNLCKARTFLSKGLSLLGPASSLLVRNMIRTLALTNGPEVMKMGPICTGELVHTSIGSTARQAASKHQNGTDEFDKSLIELLKSFDIPFSEEARRKKAMNEFYAVASKIIPLSWKFVAMTVCPTGEVLISVACTQGGGSNHMRYDTRCVFPEKETSFQDKILSSFDQIMSESKRQLKGIDHDVATTKYNSSKEKKQEWWEKRHELDLDLCHLLDDFDEQYLSSLQLHEIIHDADFVEENLASKFDAACTIENDNDLSPSEKEEDKVEKDDLMKLTVVQLKERLQLHGCSSKELRQLRKAGLVDLLYEKCAVPVNVDSNEKTDTKLPLSNTANVKQDQNKVQCFFLILDEQIQRLPLESTPTFRNKTVSRLPSLAFGVTSLYRVTRDKSIGSVINPKNVCYVLDPEKNLKATQERIMSTLTSLTEKNQWSWSGVVGKRPSKEFISEVLEQENGLYIYFGHGAGERFFSRSDIESFSQKQLKNWMCSSIILMGCSSGELKSVNDSKESHATANETYFEPDGTLLSYLCIGSPCVVGNLWDVTDKDIDRFSVSLLDGLFNNLHRPSNVVEQVSSSRDACKLRFIVGAAPIVYGIPIEVMQSK</sequence>
<comment type="catalytic activity">
    <reaction evidence="1">
        <text>All bonds known to be hydrolyzed by this endopeptidase have arginine in P1 and an acidic residue in P4. P6 is often occupied by an acidic residue or by a hydroxy-amino-acid residue, the phosphorylation of which enhances cleavage.</text>
        <dbReference type="EC" id="3.4.22.49"/>
    </reaction>
</comment>
<dbReference type="GO" id="GO:0005737">
    <property type="term" value="C:cytoplasm"/>
    <property type="evidence" value="ECO:0007669"/>
    <property type="project" value="TreeGrafter"/>
</dbReference>
<evidence type="ECO:0000313" key="8">
    <source>
        <dbReference type="Proteomes" id="UP001054902"/>
    </source>
</evidence>
<dbReference type="PANTHER" id="PTHR12792">
    <property type="entry name" value="EXTRA SPINDLE POLES 1-RELATED"/>
    <property type="match status" value="1"/>
</dbReference>